<protein>
    <submittedName>
        <fullName evidence="1">Benzyl alcohol O-benzoyltransferase-like</fullName>
    </submittedName>
</protein>
<proteinExistence type="predicted"/>
<reference evidence="2" key="1">
    <citation type="journal article" date="2019" name="Nat. Commun.">
        <title>The genome of broomcorn millet.</title>
        <authorList>
            <person name="Zou C."/>
            <person name="Miki D."/>
            <person name="Li D."/>
            <person name="Tang Q."/>
            <person name="Xiao L."/>
            <person name="Rajput S."/>
            <person name="Deng P."/>
            <person name="Jia W."/>
            <person name="Huang R."/>
            <person name="Zhang M."/>
            <person name="Sun Y."/>
            <person name="Hu J."/>
            <person name="Fu X."/>
            <person name="Schnable P.S."/>
            <person name="Li F."/>
            <person name="Zhang H."/>
            <person name="Feng B."/>
            <person name="Zhu X."/>
            <person name="Liu R."/>
            <person name="Schnable J.C."/>
            <person name="Zhu J.-K."/>
            <person name="Zhang H."/>
        </authorList>
    </citation>
    <scope>NUCLEOTIDE SEQUENCE [LARGE SCALE GENOMIC DNA]</scope>
</reference>
<sequence>MACSSAAAKFTVRKRPEVLVAPAAPTPRELKRLSDFDALDSLRIQIPSSSSTRGTSPWAARTPCGLYGRLLPKP</sequence>
<evidence type="ECO:0000313" key="2">
    <source>
        <dbReference type="Proteomes" id="UP000275267"/>
    </source>
</evidence>
<organism evidence="1 2">
    <name type="scientific">Panicum miliaceum</name>
    <name type="common">Proso millet</name>
    <name type="synonym">Broomcorn millet</name>
    <dbReference type="NCBI Taxonomy" id="4540"/>
    <lineage>
        <taxon>Eukaryota</taxon>
        <taxon>Viridiplantae</taxon>
        <taxon>Streptophyta</taxon>
        <taxon>Embryophyta</taxon>
        <taxon>Tracheophyta</taxon>
        <taxon>Spermatophyta</taxon>
        <taxon>Magnoliopsida</taxon>
        <taxon>Liliopsida</taxon>
        <taxon>Poales</taxon>
        <taxon>Poaceae</taxon>
        <taxon>PACMAD clade</taxon>
        <taxon>Panicoideae</taxon>
        <taxon>Panicodae</taxon>
        <taxon>Paniceae</taxon>
        <taxon>Panicinae</taxon>
        <taxon>Panicum</taxon>
        <taxon>Panicum sect. Panicum</taxon>
    </lineage>
</organism>
<gene>
    <name evidence="1" type="ORF">C2845_PM18G05360</name>
</gene>
<keyword evidence="2" id="KW-1185">Reference proteome</keyword>
<name>A0A3L6PMJ6_PANMI</name>
<evidence type="ECO:0000313" key="1">
    <source>
        <dbReference type="EMBL" id="RLM58835.1"/>
    </source>
</evidence>
<accession>A0A3L6PMJ6</accession>
<dbReference type="AlphaFoldDB" id="A0A3L6PMJ6"/>
<dbReference type="GO" id="GO:0016740">
    <property type="term" value="F:transferase activity"/>
    <property type="evidence" value="ECO:0007669"/>
    <property type="project" value="UniProtKB-KW"/>
</dbReference>
<dbReference type="Proteomes" id="UP000275267">
    <property type="component" value="Unassembled WGS sequence"/>
</dbReference>
<dbReference type="EMBL" id="PQIB02000017">
    <property type="protein sequence ID" value="RLM58835.1"/>
    <property type="molecule type" value="Genomic_DNA"/>
</dbReference>
<comment type="caution">
    <text evidence="1">The sequence shown here is derived from an EMBL/GenBank/DDBJ whole genome shotgun (WGS) entry which is preliminary data.</text>
</comment>